<dbReference type="EMBL" id="BLAF01000015">
    <property type="protein sequence ID" value="GES20231.1"/>
    <property type="molecule type" value="Genomic_DNA"/>
</dbReference>
<accession>A0A5M3XKP8</accession>
<organism evidence="1 2">
    <name type="scientific">Acrocarpospora pleiomorpha</name>
    <dbReference type="NCBI Taxonomy" id="90975"/>
    <lineage>
        <taxon>Bacteria</taxon>
        <taxon>Bacillati</taxon>
        <taxon>Actinomycetota</taxon>
        <taxon>Actinomycetes</taxon>
        <taxon>Streptosporangiales</taxon>
        <taxon>Streptosporangiaceae</taxon>
        <taxon>Acrocarpospora</taxon>
    </lineage>
</organism>
<proteinExistence type="predicted"/>
<dbReference type="AlphaFoldDB" id="A0A5M3XKP8"/>
<evidence type="ECO:0000313" key="1">
    <source>
        <dbReference type="EMBL" id="GES20231.1"/>
    </source>
</evidence>
<name>A0A5M3XKP8_9ACTN</name>
<protein>
    <submittedName>
        <fullName evidence="1">Uncharacterized protein</fullName>
    </submittedName>
</protein>
<reference evidence="1 2" key="1">
    <citation type="submission" date="2019-10" db="EMBL/GenBank/DDBJ databases">
        <title>Whole genome shotgun sequence of Acrocarpospora pleiomorpha NBRC 16267.</title>
        <authorList>
            <person name="Ichikawa N."/>
            <person name="Kimura A."/>
            <person name="Kitahashi Y."/>
            <person name="Komaki H."/>
            <person name="Oguchi A."/>
        </authorList>
    </citation>
    <scope>NUCLEOTIDE SEQUENCE [LARGE SCALE GENOMIC DNA]</scope>
    <source>
        <strain evidence="1 2">NBRC 16267</strain>
    </source>
</reference>
<dbReference type="RefSeq" id="WP_155345275.1">
    <property type="nucleotide sequence ID" value="NZ_BAAAHM010000003.1"/>
</dbReference>
<evidence type="ECO:0000313" key="2">
    <source>
        <dbReference type="Proteomes" id="UP000377595"/>
    </source>
</evidence>
<gene>
    <name evidence="1" type="ORF">Aple_031270</name>
</gene>
<comment type="caution">
    <text evidence="1">The sequence shown here is derived from an EMBL/GenBank/DDBJ whole genome shotgun (WGS) entry which is preliminary data.</text>
</comment>
<keyword evidence="2" id="KW-1185">Reference proteome</keyword>
<dbReference type="Proteomes" id="UP000377595">
    <property type="component" value="Unassembled WGS sequence"/>
</dbReference>
<dbReference type="OrthoDB" id="2216870at2"/>
<sequence length="68" mass="7818">MCASLPIALEEYVASIGNWERVVNMLVRDTQRIVEYAKLGYAIEQPSPGDVRMAFERLVEAEYNERLI</sequence>